<dbReference type="Pfam" id="PF23981">
    <property type="entry name" value="DUF7305"/>
    <property type="match status" value="1"/>
</dbReference>
<proteinExistence type="predicted"/>
<feature type="region of interest" description="Disordered" evidence="1">
    <location>
        <begin position="460"/>
        <end position="483"/>
    </location>
</feature>
<organism evidence="4 5">
    <name type="scientific">Edaphobacillus lindanitolerans</name>
    <dbReference type="NCBI Taxonomy" id="550447"/>
    <lineage>
        <taxon>Bacteria</taxon>
        <taxon>Bacillati</taxon>
        <taxon>Bacillota</taxon>
        <taxon>Bacilli</taxon>
        <taxon>Bacillales</taxon>
        <taxon>Bacillaceae</taxon>
        <taxon>Edaphobacillus</taxon>
    </lineage>
</organism>
<keyword evidence="5" id="KW-1185">Reference proteome</keyword>
<gene>
    <name evidence="4" type="ORF">SAMN05428946_1598</name>
</gene>
<accession>A0A1U7PJZ0</accession>
<dbReference type="InterPro" id="IPR055729">
    <property type="entry name" value="DUF7305"/>
</dbReference>
<evidence type="ECO:0000313" key="4">
    <source>
        <dbReference type="EMBL" id="SIT83270.1"/>
    </source>
</evidence>
<name>A0A1U7PJZ0_9BACI</name>
<keyword evidence="2" id="KW-0472">Membrane</keyword>
<feature type="domain" description="DUF7305" evidence="3">
    <location>
        <begin position="285"/>
        <end position="400"/>
    </location>
</feature>
<keyword evidence="2" id="KW-1133">Transmembrane helix</keyword>
<sequence length="483" mass="51483">MGKYSNDKGYALVLVLLFVMVIAITMAGLSLKMTNDLKQTDHEQDSQGAYYVAEGGVADVMQTVEARVPEIAAGEKTSTAFFTKFESEFLKTREVTSFQPNNGESPKAAVTITKVDNKIPRAYKIESVGSIGNRVRKVSGIFSLNFEEGKSGISFPPGMGVFAKTSINLNNGLIKGNILIDSTGKSVYVGGNPTIQGNIVLPVGSGNDIFSAPDWWIKQKAPTIIKNNINGDYPLPDFPDFPSYPLPPNLSASGHDILKDGNLNINHWSVSNYTYKLTQDVQFKNINLSSNYRLTFDTGSKDRSIVVNTIQGSGHIDIKGTGNLTIYIKDNISISGSFNEANKVRAYLYVGPSSNPSSPKTINSTSYEKFNASLYAYDANINIGGSAGINGHIITGGKKVNVSGGSSASAGSGGNIVYAPNASVYLDGGGQLIGSVISNSFTISGGGSVISKEINYDDSPFFPSPGNEPAEAKLNKPNLKEVD</sequence>
<evidence type="ECO:0000256" key="2">
    <source>
        <dbReference type="SAM" id="Phobius"/>
    </source>
</evidence>
<evidence type="ECO:0000259" key="3">
    <source>
        <dbReference type="Pfam" id="PF23981"/>
    </source>
</evidence>
<dbReference type="OrthoDB" id="2163447at2"/>
<dbReference type="EMBL" id="FTPL01000002">
    <property type="protein sequence ID" value="SIT83270.1"/>
    <property type="molecule type" value="Genomic_DNA"/>
</dbReference>
<feature type="compositionally biased region" description="Basic and acidic residues" evidence="1">
    <location>
        <begin position="470"/>
        <end position="483"/>
    </location>
</feature>
<protein>
    <recommendedName>
        <fullName evidence="3">DUF7305 domain-containing protein</fullName>
    </recommendedName>
</protein>
<dbReference type="RefSeq" id="WP_076757873.1">
    <property type="nucleotide sequence ID" value="NZ_FTPL01000002.1"/>
</dbReference>
<dbReference type="STRING" id="550447.SAMN05428946_1598"/>
<dbReference type="Proteomes" id="UP000187550">
    <property type="component" value="Unassembled WGS sequence"/>
</dbReference>
<dbReference type="AlphaFoldDB" id="A0A1U7PJZ0"/>
<evidence type="ECO:0000256" key="1">
    <source>
        <dbReference type="SAM" id="MobiDB-lite"/>
    </source>
</evidence>
<keyword evidence="2" id="KW-0812">Transmembrane</keyword>
<feature type="transmembrane region" description="Helical" evidence="2">
    <location>
        <begin position="12"/>
        <end position="31"/>
    </location>
</feature>
<reference evidence="5" key="1">
    <citation type="submission" date="2017-01" db="EMBL/GenBank/DDBJ databases">
        <authorList>
            <person name="Varghese N."/>
            <person name="Submissions S."/>
        </authorList>
    </citation>
    <scope>NUCLEOTIDE SEQUENCE [LARGE SCALE GENOMIC DNA]</scope>
    <source>
        <strain evidence="5">MNA4</strain>
    </source>
</reference>
<evidence type="ECO:0000313" key="5">
    <source>
        <dbReference type="Proteomes" id="UP000187550"/>
    </source>
</evidence>